<dbReference type="GO" id="GO:0003677">
    <property type="term" value="F:DNA binding"/>
    <property type="evidence" value="ECO:0007669"/>
    <property type="project" value="UniProtKB-UniRule"/>
</dbReference>
<dbReference type="PANTHER" id="PTHR47696:SF2">
    <property type="entry name" value="PROVISIONAL ORTHOLOG OF THAP DOMAIN CONTAINING 1"/>
    <property type="match status" value="1"/>
</dbReference>
<dbReference type="InterPro" id="IPR026521">
    <property type="entry name" value="THAP2"/>
</dbReference>
<dbReference type="InterPro" id="IPR038441">
    <property type="entry name" value="THAP_Znf_sf"/>
</dbReference>
<evidence type="ECO:0000256" key="2">
    <source>
        <dbReference type="ARBA" id="ARBA00022771"/>
    </source>
</evidence>
<reference evidence="8" key="2">
    <citation type="submission" date="2025-08" db="UniProtKB">
        <authorList>
            <consortium name="Ensembl"/>
        </authorList>
    </citation>
    <scope>IDENTIFICATION</scope>
</reference>
<keyword evidence="4 5" id="KW-0238">DNA-binding</keyword>
<protein>
    <recommendedName>
        <fullName evidence="7">THAP-type domain-containing protein</fullName>
    </recommendedName>
</protein>
<dbReference type="Gene3D" id="6.20.210.20">
    <property type="entry name" value="THAP domain"/>
    <property type="match status" value="1"/>
</dbReference>
<evidence type="ECO:0000256" key="5">
    <source>
        <dbReference type="PROSITE-ProRule" id="PRU00309"/>
    </source>
</evidence>
<dbReference type="GO" id="GO:0008270">
    <property type="term" value="F:zinc ion binding"/>
    <property type="evidence" value="ECO:0007669"/>
    <property type="project" value="UniProtKB-KW"/>
</dbReference>
<dbReference type="AlphaFoldDB" id="A0A672IMP0"/>
<keyword evidence="6" id="KW-0175">Coiled coil</keyword>
<evidence type="ECO:0000259" key="7">
    <source>
        <dbReference type="PROSITE" id="PS50950"/>
    </source>
</evidence>
<dbReference type="PROSITE" id="PS50950">
    <property type="entry name" value="ZF_THAP"/>
    <property type="match status" value="1"/>
</dbReference>
<dbReference type="Pfam" id="PF05485">
    <property type="entry name" value="THAP"/>
    <property type="match status" value="1"/>
</dbReference>
<evidence type="ECO:0000256" key="1">
    <source>
        <dbReference type="ARBA" id="ARBA00022723"/>
    </source>
</evidence>
<feature type="domain" description="THAP-type" evidence="7">
    <location>
        <begin position="1"/>
        <end position="83"/>
    </location>
</feature>
<keyword evidence="9" id="KW-1185">Reference proteome</keyword>
<organism evidence="8 9">
    <name type="scientific">Salarias fasciatus</name>
    <name type="common">Jewelled blenny</name>
    <name type="synonym">Blennius fasciatus</name>
    <dbReference type="NCBI Taxonomy" id="181472"/>
    <lineage>
        <taxon>Eukaryota</taxon>
        <taxon>Metazoa</taxon>
        <taxon>Chordata</taxon>
        <taxon>Craniata</taxon>
        <taxon>Vertebrata</taxon>
        <taxon>Euteleostomi</taxon>
        <taxon>Actinopterygii</taxon>
        <taxon>Neopterygii</taxon>
        <taxon>Teleostei</taxon>
        <taxon>Neoteleostei</taxon>
        <taxon>Acanthomorphata</taxon>
        <taxon>Ovalentaria</taxon>
        <taxon>Blenniimorphae</taxon>
        <taxon>Blenniiformes</taxon>
        <taxon>Blennioidei</taxon>
        <taxon>Blenniidae</taxon>
        <taxon>Salariinae</taxon>
        <taxon>Salarias</taxon>
    </lineage>
</organism>
<evidence type="ECO:0000256" key="6">
    <source>
        <dbReference type="SAM" id="Coils"/>
    </source>
</evidence>
<reference evidence="8" key="3">
    <citation type="submission" date="2025-09" db="UniProtKB">
        <authorList>
            <consortium name="Ensembl"/>
        </authorList>
    </citation>
    <scope>IDENTIFICATION</scope>
</reference>
<dbReference type="SMART" id="SM00692">
    <property type="entry name" value="DM3"/>
    <property type="match status" value="1"/>
</dbReference>
<keyword evidence="1" id="KW-0479">Metal-binding</keyword>
<feature type="coiled-coil region" evidence="6">
    <location>
        <begin position="119"/>
        <end position="174"/>
    </location>
</feature>
<dbReference type="Ensembl" id="ENSSFAT00005043871.1">
    <property type="protein sequence ID" value="ENSSFAP00005042337.1"/>
    <property type="gene ID" value="ENSSFAG00005021007.1"/>
</dbReference>
<reference evidence="8" key="1">
    <citation type="submission" date="2019-06" db="EMBL/GenBank/DDBJ databases">
        <authorList>
            <consortium name="Wellcome Sanger Institute Data Sharing"/>
        </authorList>
    </citation>
    <scope>NUCLEOTIDE SEQUENCE [LARGE SCALE GENOMIC DNA]</scope>
</reference>
<evidence type="ECO:0000256" key="3">
    <source>
        <dbReference type="ARBA" id="ARBA00022833"/>
    </source>
</evidence>
<keyword evidence="3" id="KW-0862">Zinc</keyword>
<dbReference type="SUPFAM" id="SSF57716">
    <property type="entry name" value="Glucocorticoid receptor-like (DNA-binding domain)"/>
    <property type="match status" value="1"/>
</dbReference>
<evidence type="ECO:0000313" key="8">
    <source>
        <dbReference type="Ensembl" id="ENSSFAP00005042337.1"/>
    </source>
</evidence>
<evidence type="ECO:0000256" key="4">
    <source>
        <dbReference type="ARBA" id="ARBA00023125"/>
    </source>
</evidence>
<evidence type="ECO:0000313" key="9">
    <source>
        <dbReference type="Proteomes" id="UP000472267"/>
    </source>
</evidence>
<dbReference type="SMART" id="SM00980">
    <property type="entry name" value="THAP"/>
    <property type="match status" value="1"/>
</dbReference>
<dbReference type="Proteomes" id="UP000472267">
    <property type="component" value="Chromosome 14"/>
</dbReference>
<name>A0A672IMP0_SALFA</name>
<dbReference type="InParanoid" id="A0A672IMP0"/>
<dbReference type="OMA" id="RGTSEHI"/>
<dbReference type="InterPro" id="IPR006612">
    <property type="entry name" value="THAP_Znf"/>
</dbReference>
<sequence length="194" mass="22598">MPHHCSAWGCTNRQNKDCKLRGITFHRFPTNKFVRKQWEAALRREAFIATSYSRLCSEHFEEKDFDRTGQTVRIRDGVLPSVFNFPAHLKRVKTLLLYSVADDHSYALPTCPGALKARLSKAMAKVESLEREKRNARDRERRAKSTVCGLLEELRAKNLINEELKEKLDLYSERSRRRIPLNMDVCVSCWTPCL</sequence>
<accession>A0A672IMP0</accession>
<proteinExistence type="predicted"/>
<dbReference type="PANTHER" id="PTHR47696">
    <property type="entry name" value="THAP DOMAIN-CONTAINING PROTEIN 2"/>
    <property type="match status" value="1"/>
</dbReference>
<keyword evidence="2 5" id="KW-0863">Zinc-finger</keyword>